<name>A0A2P4Q5C7_RHIID</name>
<accession>A0A2P4Q5C7</accession>
<dbReference type="EMBL" id="AUPC02000090">
    <property type="protein sequence ID" value="POG72850.1"/>
    <property type="molecule type" value="Genomic_DNA"/>
</dbReference>
<dbReference type="PANTHER" id="PTHR43460">
    <property type="entry name" value="METHYLTRANSFERASE"/>
    <property type="match status" value="1"/>
</dbReference>
<dbReference type="SMR" id="A0A2P4Q5C7"/>
<dbReference type="Pfam" id="PF08241">
    <property type="entry name" value="Methyltransf_11"/>
    <property type="match status" value="1"/>
</dbReference>
<reference evidence="2 3" key="2">
    <citation type="journal article" date="2018" name="New Phytol.">
        <title>High intraspecific genome diversity in the model arbuscular mycorrhizal symbiont Rhizophagus irregularis.</title>
        <authorList>
            <person name="Chen E.C.H."/>
            <person name="Morin E."/>
            <person name="Beaudet D."/>
            <person name="Noel J."/>
            <person name="Yildirir G."/>
            <person name="Ndikumana S."/>
            <person name="Charron P."/>
            <person name="St-Onge C."/>
            <person name="Giorgi J."/>
            <person name="Kruger M."/>
            <person name="Marton T."/>
            <person name="Ropars J."/>
            <person name="Grigoriev I.V."/>
            <person name="Hainaut M."/>
            <person name="Henrissat B."/>
            <person name="Roux C."/>
            <person name="Martin F."/>
            <person name="Corradi N."/>
        </authorList>
    </citation>
    <scope>NUCLEOTIDE SEQUENCE [LARGE SCALE GENOMIC DNA]</scope>
    <source>
        <strain evidence="2 3">DAOM 197198</strain>
    </source>
</reference>
<dbReference type="InterPro" id="IPR029063">
    <property type="entry name" value="SAM-dependent_MTases_sf"/>
</dbReference>
<organism evidence="2 3">
    <name type="scientific">Rhizophagus irregularis (strain DAOM 181602 / DAOM 197198 / MUCL 43194)</name>
    <name type="common">Arbuscular mycorrhizal fungus</name>
    <name type="synonym">Glomus intraradices</name>
    <dbReference type="NCBI Taxonomy" id="747089"/>
    <lineage>
        <taxon>Eukaryota</taxon>
        <taxon>Fungi</taxon>
        <taxon>Fungi incertae sedis</taxon>
        <taxon>Mucoromycota</taxon>
        <taxon>Glomeromycotina</taxon>
        <taxon>Glomeromycetes</taxon>
        <taxon>Glomerales</taxon>
        <taxon>Glomeraceae</taxon>
        <taxon>Rhizophagus</taxon>
    </lineage>
</organism>
<proteinExistence type="predicted"/>
<keyword evidence="3" id="KW-1185">Reference proteome</keyword>
<dbReference type="GO" id="GO:0008757">
    <property type="term" value="F:S-adenosylmethionine-dependent methyltransferase activity"/>
    <property type="evidence" value="ECO:0007669"/>
    <property type="project" value="InterPro"/>
</dbReference>
<dbReference type="Gene3D" id="3.40.50.150">
    <property type="entry name" value="Vaccinia Virus protein VP39"/>
    <property type="match status" value="1"/>
</dbReference>
<gene>
    <name evidence="2" type="ORF">GLOIN_2v1773131</name>
</gene>
<protein>
    <recommendedName>
        <fullName evidence="1">Methyltransferase type 11 domain-containing protein</fullName>
    </recommendedName>
</protein>
<evidence type="ECO:0000259" key="1">
    <source>
        <dbReference type="Pfam" id="PF08241"/>
    </source>
</evidence>
<dbReference type="VEuPathDB" id="FungiDB:RhiirFUN_019207"/>
<dbReference type="Proteomes" id="UP000018888">
    <property type="component" value="Unassembled WGS sequence"/>
</dbReference>
<reference evidence="2 3" key="1">
    <citation type="journal article" date="2013" name="Proc. Natl. Acad. Sci. U.S.A.">
        <title>Genome of an arbuscular mycorrhizal fungus provides insight into the oldest plant symbiosis.</title>
        <authorList>
            <person name="Tisserant E."/>
            <person name="Malbreil M."/>
            <person name="Kuo A."/>
            <person name="Kohler A."/>
            <person name="Symeonidi A."/>
            <person name="Balestrini R."/>
            <person name="Charron P."/>
            <person name="Duensing N."/>
            <person name="Frei Dit Frey N."/>
            <person name="Gianinazzi-Pearson V."/>
            <person name="Gilbert L.B."/>
            <person name="Handa Y."/>
            <person name="Herr J.R."/>
            <person name="Hijri M."/>
            <person name="Koul R."/>
            <person name="Kawaguchi M."/>
            <person name="Krajinski F."/>
            <person name="Lammers P.J."/>
            <person name="Masclaux F.G."/>
            <person name="Murat C."/>
            <person name="Morin E."/>
            <person name="Ndikumana S."/>
            <person name="Pagni M."/>
            <person name="Petitpierre D."/>
            <person name="Requena N."/>
            <person name="Rosikiewicz P."/>
            <person name="Riley R."/>
            <person name="Saito K."/>
            <person name="San Clemente H."/>
            <person name="Shapiro H."/>
            <person name="van Tuinen D."/>
            <person name="Becard G."/>
            <person name="Bonfante P."/>
            <person name="Paszkowski U."/>
            <person name="Shachar-Hill Y.Y."/>
            <person name="Tuskan G.A."/>
            <person name="Young P.W."/>
            <person name="Sanders I.R."/>
            <person name="Henrissat B."/>
            <person name="Rensing S.A."/>
            <person name="Grigoriev I.V."/>
            <person name="Corradi N."/>
            <person name="Roux C."/>
            <person name="Martin F."/>
        </authorList>
    </citation>
    <scope>NUCLEOTIDE SEQUENCE [LARGE SCALE GENOMIC DNA]</scope>
    <source>
        <strain evidence="2 3">DAOM 197198</strain>
    </source>
</reference>
<evidence type="ECO:0000313" key="3">
    <source>
        <dbReference type="Proteomes" id="UP000018888"/>
    </source>
</evidence>
<dbReference type="CDD" id="cd02440">
    <property type="entry name" value="AdoMet_MTases"/>
    <property type="match status" value="1"/>
</dbReference>
<dbReference type="InterPro" id="IPR052939">
    <property type="entry name" value="23S_rRNA_MeTrnsfrase_RlmA"/>
</dbReference>
<sequence>MAPSNLRHSSANLSIVRSTESNALDMWACIYKKLTVLPTQKRKLSYMNDYLAFPTSMTLNSLPDEEQHNHSELLRHLTSEFSRPSTGWNFSYLKGRMEEQLNLLPWNYEATVRALLPNSKGLLDMGTGSGEFLASLNPLPPDTCATEGWAPNIAIARQRLKPFGVTVTAITDNDVRLPLNDSRFDLIINRHEPYIVYEVHRLLKRGGLFVTQQVGEKDNIELNKLLGAPEHLGYREWHVEQACSELKTAGFTILEKQEAFIETKFYDVGAIVYYLKAIPWQVEDFTVEKYSKQLVNLHHKIQEEGFLSVQSHRFFIMAQKEK</sequence>
<comment type="caution">
    <text evidence="2">The sequence shown here is derived from an EMBL/GenBank/DDBJ whole genome shotgun (WGS) entry which is preliminary data.</text>
</comment>
<evidence type="ECO:0000313" key="2">
    <source>
        <dbReference type="EMBL" id="POG72850.1"/>
    </source>
</evidence>
<dbReference type="SUPFAM" id="SSF53335">
    <property type="entry name" value="S-adenosyl-L-methionine-dependent methyltransferases"/>
    <property type="match status" value="1"/>
</dbReference>
<dbReference type="AlphaFoldDB" id="A0A2P4Q5C7"/>
<dbReference type="PANTHER" id="PTHR43460:SF1">
    <property type="entry name" value="METHYLTRANSFERASE TYPE 11 DOMAIN-CONTAINING PROTEIN"/>
    <property type="match status" value="1"/>
</dbReference>
<dbReference type="InterPro" id="IPR013216">
    <property type="entry name" value="Methyltransf_11"/>
</dbReference>
<feature type="domain" description="Methyltransferase type 11" evidence="1">
    <location>
        <begin position="123"/>
        <end position="210"/>
    </location>
</feature>